<gene>
    <name evidence="2" type="ORF">SAMN05421789_10894</name>
</gene>
<keyword evidence="2" id="KW-0808">Transferase</keyword>
<protein>
    <submittedName>
        <fullName evidence="2">Glycosyltransferase involved in cell wall bisynthesis</fullName>
    </submittedName>
</protein>
<dbReference type="Proteomes" id="UP000185839">
    <property type="component" value="Unassembled WGS sequence"/>
</dbReference>
<dbReference type="PANTHER" id="PTHR22916:SF65">
    <property type="entry name" value="SLR1065 PROTEIN"/>
    <property type="match status" value="1"/>
</dbReference>
<keyword evidence="3" id="KW-1185">Reference proteome</keyword>
<dbReference type="STRING" id="713588.SAMN05421789_10894"/>
<dbReference type="Gene3D" id="3.90.550.10">
    <property type="entry name" value="Spore Coat Polysaccharide Biosynthesis Protein SpsA, Chain A"/>
    <property type="match status" value="1"/>
</dbReference>
<dbReference type="SUPFAM" id="SSF53448">
    <property type="entry name" value="Nucleotide-diphospho-sugar transferases"/>
    <property type="match status" value="1"/>
</dbReference>
<reference evidence="3" key="1">
    <citation type="submission" date="2017-01" db="EMBL/GenBank/DDBJ databases">
        <authorList>
            <person name="Varghese N."/>
            <person name="Submissions S."/>
        </authorList>
    </citation>
    <scope>NUCLEOTIDE SEQUENCE [LARGE SCALE GENOMIC DNA]</scope>
    <source>
        <strain evidence="3">DSM 23145</strain>
    </source>
</reference>
<dbReference type="Pfam" id="PF00535">
    <property type="entry name" value="Glycos_transf_2"/>
    <property type="match status" value="1"/>
</dbReference>
<dbReference type="OrthoDB" id="597270at2"/>
<feature type="domain" description="Glycosyltransferase 2-like" evidence="1">
    <location>
        <begin position="7"/>
        <end position="152"/>
    </location>
</feature>
<accession>A0A1N7MDX0</accession>
<dbReference type="RefSeq" id="WP_076387267.1">
    <property type="nucleotide sequence ID" value="NZ_FTOI01000008.1"/>
</dbReference>
<name>A0A1N7MDX0_9FLAO</name>
<dbReference type="EMBL" id="FTOI01000008">
    <property type="protein sequence ID" value="SIS84201.1"/>
    <property type="molecule type" value="Genomic_DNA"/>
</dbReference>
<evidence type="ECO:0000313" key="3">
    <source>
        <dbReference type="Proteomes" id="UP000185839"/>
    </source>
</evidence>
<evidence type="ECO:0000313" key="2">
    <source>
        <dbReference type="EMBL" id="SIS84201.1"/>
    </source>
</evidence>
<organism evidence="2 3">
    <name type="scientific">Kaistella chaponensis</name>
    <dbReference type="NCBI Taxonomy" id="713588"/>
    <lineage>
        <taxon>Bacteria</taxon>
        <taxon>Pseudomonadati</taxon>
        <taxon>Bacteroidota</taxon>
        <taxon>Flavobacteriia</taxon>
        <taxon>Flavobacteriales</taxon>
        <taxon>Weeksellaceae</taxon>
        <taxon>Chryseobacterium group</taxon>
        <taxon>Kaistella</taxon>
    </lineage>
</organism>
<evidence type="ECO:0000259" key="1">
    <source>
        <dbReference type="Pfam" id="PF00535"/>
    </source>
</evidence>
<dbReference type="GO" id="GO:0016758">
    <property type="term" value="F:hexosyltransferase activity"/>
    <property type="evidence" value="ECO:0007669"/>
    <property type="project" value="UniProtKB-ARBA"/>
</dbReference>
<proteinExistence type="predicted"/>
<sequence>MNLPKISIITPNYNGGEFLEETIVSILSQNYPNLEYIIIDGGSTDNSVEIIKKYESQLAFWVSEPDKGLYDAIQKGFDKSTGEIMAWLNSDDMYHKNALFTVAEIFNNFEQVQWLQGIPTTFDEKGRTVDVVPYKRWSKLDYYLGKFEWIQQESTFWTRKLWEKENSKIDLEMKYAGDLDLWLRFFRHEQLYTTTALLGGFRQRSANQLSLNFIDEYIIEAKNKISLEINNIPNNEREALSDIKNFTEKINTSSNRISYYLNKRKYSKKIEHLKSKYFPVPPRISFDRLEQKFKIQ</sequence>
<dbReference type="InterPro" id="IPR029044">
    <property type="entry name" value="Nucleotide-diphossugar_trans"/>
</dbReference>
<dbReference type="AlphaFoldDB" id="A0A1N7MDX0"/>
<dbReference type="PANTHER" id="PTHR22916">
    <property type="entry name" value="GLYCOSYLTRANSFERASE"/>
    <property type="match status" value="1"/>
</dbReference>
<dbReference type="InterPro" id="IPR001173">
    <property type="entry name" value="Glyco_trans_2-like"/>
</dbReference>
<dbReference type="CDD" id="cd06433">
    <property type="entry name" value="GT_2_WfgS_like"/>
    <property type="match status" value="1"/>
</dbReference>